<protein>
    <submittedName>
        <fullName evidence="2">Uncharacterized protein</fullName>
    </submittedName>
</protein>
<feature type="compositionally biased region" description="Basic and acidic residues" evidence="1">
    <location>
        <begin position="407"/>
        <end position="421"/>
    </location>
</feature>
<reference evidence="2 3" key="1">
    <citation type="journal article" date="2015" name="Nat. Commun.">
        <title>Outbred genome sequencing and CRISPR/Cas9 gene editing in butterflies.</title>
        <authorList>
            <person name="Li X."/>
            <person name="Fan D."/>
            <person name="Zhang W."/>
            <person name="Liu G."/>
            <person name="Zhang L."/>
            <person name="Zhao L."/>
            <person name="Fang X."/>
            <person name="Chen L."/>
            <person name="Dong Y."/>
            <person name="Chen Y."/>
            <person name="Ding Y."/>
            <person name="Zhao R."/>
            <person name="Feng M."/>
            <person name="Zhu Y."/>
            <person name="Feng Y."/>
            <person name="Jiang X."/>
            <person name="Zhu D."/>
            <person name="Xiang H."/>
            <person name="Feng X."/>
            <person name="Li S."/>
            <person name="Wang J."/>
            <person name="Zhang G."/>
            <person name="Kronforst M.R."/>
            <person name="Wang W."/>
        </authorList>
    </citation>
    <scope>NUCLEOTIDE SEQUENCE [LARGE SCALE GENOMIC DNA]</scope>
    <source>
        <strain evidence="2">Ya'a_city_454_Pm</strain>
        <tissue evidence="2">Whole body</tissue>
    </source>
</reference>
<feature type="compositionally biased region" description="Basic and acidic residues" evidence="1">
    <location>
        <begin position="359"/>
        <end position="373"/>
    </location>
</feature>
<feature type="compositionally biased region" description="Basic residues" evidence="1">
    <location>
        <begin position="374"/>
        <end position="384"/>
    </location>
</feature>
<gene>
    <name evidence="2" type="ORF">RR48_01508</name>
</gene>
<name>A0A0N1PI94_PAPMA</name>
<feature type="region of interest" description="Disordered" evidence="1">
    <location>
        <begin position="601"/>
        <end position="620"/>
    </location>
</feature>
<evidence type="ECO:0000313" key="2">
    <source>
        <dbReference type="EMBL" id="KPJ19531.1"/>
    </source>
</evidence>
<evidence type="ECO:0000256" key="1">
    <source>
        <dbReference type="SAM" id="MobiDB-lite"/>
    </source>
</evidence>
<dbReference type="Proteomes" id="UP000053240">
    <property type="component" value="Unassembled WGS sequence"/>
</dbReference>
<organism evidence="2 3">
    <name type="scientific">Papilio machaon</name>
    <name type="common">Old World swallowtail butterfly</name>
    <dbReference type="NCBI Taxonomy" id="76193"/>
    <lineage>
        <taxon>Eukaryota</taxon>
        <taxon>Metazoa</taxon>
        <taxon>Ecdysozoa</taxon>
        <taxon>Arthropoda</taxon>
        <taxon>Hexapoda</taxon>
        <taxon>Insecta</taxon>
        <taxon>Pterygota</taxon>
        <taxon>Neoptera</taxon>
        <taxon>Endopterygota</taxon>
        <taxon>Lepidoptera</taxon>
        <taxon>Glossata</taxon>
        <taxon>Ditrysia</taxon>
        <taxon>Papilionoidea</taxon>
        <taxon>Papilionidae</taxon>
        <taxon>Papilioninae</taxon>
        <taxon>Papilio</taxon>
    </lineage>
</organism>
<feature type="region of interest" description="Disordered" evidence="1">
    <location>
        <begin position="359"/>
        <end position="435"/>
    </location>
</feature>
<proteinExistence type="predicted"/>
<evidence type="ECO:0000313" key="3">
    <source>
        <dbReference type="Proteomes" id="UP000053240"/>
    </source>
</evidence>
<sequence length="744" mass="86180">MRCLPSIDEGGDAQKENIAFLCISSSIKSTSQRAGKGKRTKISVLTSVVAAYRDSHEGLHGEGNLESIKLNPRIIENREQLKRIIKYLNGHYDEYEGTENSLLGNFVPKDRDVENNIVNEQEARILAALSLLQKNYNNLLRHGNEKKRPRLLYIDNPEVLEEYKNNLRDFSPWSFSDSADYDSDDDRILTDELFGHRKFDINGVLTSVVAAYRDSHEGLHGEGNLESIKLNPRIIENREQLKRIIKYLNGHYDEYEGTENSLLGNFVPKDRDVENNIVNEQEARILAALSLLQKNYNNLLRHGNEQKRPRLLYIDNPEVLEEYKNNLRGFSPWSSSDSTDYDSDDDRILTEELFGHRKFDINGPSKDKNAEKRNHNRSRHKNHGSKASNDPGLRNSKNIHPKGRFKIAKDKRIPQITEGKRPKIKKKHDKKQKFSDDNLDVSNLKFDKREKIAANIELKEFKKDQSRPSRPKYTDKKYPIDDMWDKSMDDNKFIRKRPITEELSPNKRVITDLTSSKRYDVEMEAIKLFGEPLSSVILRLRRTPEYLAILNDQLENIKMEREEFADHLLETYRKDLIAKIEKMYHVNESGTLHPEILRKANSLRNGRRPSGPKSKSRFLRQGDDEEDFDKYLVQAVEALDNHPILNSVLSVAERNDFKDMGFELAGQYIHSLIDSLKPSDLPLPSTQQPWGDNDNFSITSEHDHVVTPPPPVTVYVNELNSSNIDPKLTLPPKYYKQRMKVFHQ</sequence>
<feature type="compositionally biased region" description="Basic residues" evidence="1">
    <location>
        <begin position="422"/>
        <end position="431"/>
    </location>
</feature>
<accession>A0A0N1PI94</accession>
<dbReference type="InParanoid" id="A0A0N1PI94"/>
<dbReference type="AlphaFoldDB" id="A0A0N1PI94"/>
<dbReference type="STRING" id="76193.A0A0N1PI94"/>
<dbReference type="EMBL" id="KQ459894">
    <property type="protein sequence ID" value="KPJ19531.1"/>
    <property type="molecule type" value="Genomic_DNA"/>
</dbReference>
<keyword evidence="3" id="KW-1185">Reference proteome</keyword>
<feature type="compositionally biased region" description="Basic residues" evidence="1">
    <location>
        <begin position="397"/>
        <end position="406"/>
    </location>
</feature>